<dbReference type="KEGG" id="lbc:LACBIDRAFT_305196"/>
<dbReference type="HOGENOM" id="CLU_1959939_0_0_1"/>
<name>B0CTN0_LACBS</name>
<protein>
    <submittedName>
        <fullName evidence="1">Predicted protein</fullName>
    </submittedName>
</protein>
<reference evidence="1 2" key="1">
    <citation type="journal article" date="2008" name="Nature">
        <title>The genome of Laccaria bicolor provides insights into mycorrhizal symbiosis.</title>
        <authorList>
            <person name="Martin F."/>
            <person name="Aerts A."/>
            <person name="Ahren D."/>
            <person name="Brun A."/>
            <person name="Danchin E.G.J."/>
            <person name="Duchaussoy F."/>
            <person name="Gibon J."/>
            <person name="Kohler A."/>
            <person name="Lindquist E."/>
            <person name="Pereda V."/>
            <person name="Salamov A."/>
            <person name="Shapiro H.J."/>
            <person name="Wuyts J."/>
            <person name="Blaudez D."/>
            <person name="Buee M."/>
            <person name="Brokstein P."/>
            <person name="Canbaeck B."/>
            <person name="Cohen D."/>
            <person name="Courty P.E."/>
            <person name="Coutinho P.M."/>
            <person name="Delaruelle C."/>
            <person name="Detter J.C."/>
            <person name="Deveau A."/>
            <person name="DiFazio S."/>
            <person name="Duplessis S."/>
            <person name="Fraissinet-Tachet L."/>
            <person name="Lucic E."/>
            <person name="Frey-Klett P."/>
            <person name="Fourrey C."/>
            <person name="Feussner I."/>
            <person name="Gay G."/>
            <person name="Grimwood J."/>
            <person name="Hoegger P.J."/>
            <person name="Jain P."/>
            <person name="Kilaru S."/>
            <person name="Labbe J."/>
            <person name="Lin Y.C."/>
            <person name="Legue V."/>
            <person name="Le Tacon F."/>
            <person name="Marmeisse R."/>
            <person name="Melayah D."/>
            <person name="Montanini B."/>
            <person name="Muratet M."/>
            <person name="Nehls U."/>
            <person name="Niculita-Hirzel H."/>
            <person name="Oudot-Le Secq M.P."/>
            <person name="Peter M."/>
            <person name="Quesneville H."/>
            <person name="Rajashekar B."/>
            <person name="Reich M."/>
            <person name="Rouhier N."/>
            <person name="Schmutz J."/>
            <person name="Yin T."/>
            <person name="Chalot M."/>
            <person name="Henrissat B."/>
            <person name="Kuees U."/>
            <person name="Lucas S."/>
            <person name="Van de Peer Y."/>
            <person name="Podila G.K."/>
            <person name="Polle A."/>
            <person name="Pukkila P.J."/>
            <person name="Richardson P.M."/>
            <person name="Rouze P."/>
            <person name="Sanders I.R."/>
            <person name="Stajich J.E."/>
            <person name="Tunlid A."/>
            <person name="Tuskan G."/>
            <person name="Grigoriev I.V."/>
        </authorList>
    </citation>
    <scope>NUCLEOTIDE SEQUENCE [LARGE SCALE GENOMIC DNA]</scope>
    <source>
        <strain evidence="2">S238N-H82 / ATCC MYA-4686</strain>
    </source>
</reference>
<dbReference type="GeneID" id="6070941"/>
<evidence type="ECO:0000313" key="1">
    <source>
        <dbReference type="EMBL" id="EDR14522.1"/>
    </source>
</evidence>
<organism evidence="2">
    <name type="scientific">Laccaria bicolor (strain S238N-H82 / ATCC MYA-4686)</name>
    <name type="common">Bicoloured deceiver</name>
    <name type="synonym">Laccaria laccata var. bicolor</name>
    <dbReference type="NCBI Taxonomy" id="486041"/>
    <lineage>
        <taxon>Eukaryota</taxon>
        <taxon>Fungi</taxon>
        <taxon>Dikarya</taxon>
        <taxon>Basidiomycota</taxon>
        <taxon>Agaricomycotina</taxon>
        <taxon>Agaricomycetes</taxon>
        <taxon>Agaricomycetidae</taxon>
        <taxon>Agaricales</taxon>
        <taxon>Agaricineae</taxon>
        <taxon>Hydnangiaceae</taxon>
        <taxon>Laccaria</taxon>
    </lineage>
</organism>
<sequence>MLKVNTNEVILEWFDMKIFTSNSLALDHVVSGRLCLGSTQAIVQSSDVDNLTLRWTAQEPRWCQNESRREHPVLWNPSVLTVATLPKDQLSDIAARPPLFRSLLISSAIRARTLISNTVPADREVLDP</sequence>
<gene>
    <name evidence="1" type="ORF">LACBIDRAFT_305196</name>
</gene>
<proteinExistence type="predicted"/>
<accession>B0CTN0</accession>
<dbReference type="Proteomes" id="UP000001194">
    <property type="component" value="Unassembled WGS sequence"/>
</dbReference>
<dbReference type="InParanoid" id="B0CTN0"/>
<keyword evidence="2" id="KW-1185">Reference proteome</keyword>
<dbReference type="RefSeq" id="XP_001875081.1">
    <property type="nucleotide sequence ID" value="XM_001875046.1"/>
</dbReference>
<dbReference type="EMBL" id="DS547092">
    <property type="protein sequence ID" value="EDR14522.1"/>
    <property type="molecule type" value="Genomic_DNA"/>
</dbReference>
<dbReference type="AlphaFoldDB" id="B0CTN0"/>
<evidence type="ECO:0000313" key="2">
    <source>
        <dbReference type="Proteomes" id="UP000001194"/>
    </source>
</evidence>